<accession>A0A844QIK0</accession>
<dbReference type="UniPathway" id="UPA00193"/>
<organism evidence="4 5">
    <name type="scientific">Nitratireductor arenosus</name>
    <dbReference type="NCBI Taxonomy" id="2682096"/>
    <lineage>
        <taxon>Bacteria</taxon>
        <taxon>Pseudomonadati</taxon>
        <taxon>Pseudomonadota</taxon>
        <taxon>Alphaproteobacteria</taxon>
        <taxon>Hyphomicrobiales</taxon>
        <taxon>Phyllobacteriaceae</taxon>
        <taxon>Nitratireductor</taxon>
    </lineage>
</organism>
<feature type="domain" description="Tetrahydrofolate dehydrogenase/cyclohydrolase NAD(P)-binding" evidence="3">
    <location>
        <begin position="137"/>
        <end position="276"/>
    </location>
</feature>
<comment type="catalytic activity">
    <reaction evidence="2">
        <text>(6R)-5,10-methenyltetrahydrofolate + H2O = (6R)-10-formyltetrahydrofolate + H(+)</text>
        <dbReference type="Rhea" id="RHEA:23700"/>
        <dbReference type="ChEBI" id="CHEBI:15377"/>
        <dbReference type="ChEBI" id="CHEBI:15378"/>
        <dbReference type="ChEBI" id="CHEBI:57455"/>
        <dbReference type="ChEBI" id="CHEBI:195366"/>
        <dbReference type="EC" id="3.5.4.9"/>
    </reaction>
</comment>
<dbReference type="Gene3D" id="3.40.50.10860">
    <property type="entry name" value="Leucine Dehydrogenase, chain A, domain 1"/>
    <property type="match status" value="1"/>
</dbReference>
<gene>
    <name evidence="2" type="primary">folD</name>
    <name evidence="4" type="ORF">GN330_11415</name>
</gene>
<dbReference type="PANTHER" id="PTHR48099:SF5">
    <property type="entry name" value="C-1-TETRAHYDROFOLATE SYNTHASE, CYTOPLASMIC"/>
    <property type="match status" value="1"/>
</dbReference>
<keyword evidence="2" id="KW-0521">NADP</keyword>
<dbReference type="GO" id="GO:0004477">
    <property type="term" value="F:methenyltetrahydrofolate cyclohydrolase activity"/>
    <property type="evidence" value="ECO:0007669"/>
    <property type="project" value="UniProtKB-UniRule"/>
</dbReference>
<evidence type="ECO:0000256" key="2">
    <source>
        <dbReference type="HAMAP-Rule" id="MF_01576"/>
    </source>
</evidence>
<keyword evidence="2" id="KW-0554">One-carbon metabolism</keyword>
<dbReference type="InterPro" id="IPR020631">
    <property type="entry name" value="THF_DH/CycHdrlase_NAD-bd_dom"/>
</dbReference>
<dbReference type="GO" id="GO:0005829">
    <property type="term" value="C:cytosol"/>
    <property type="evidence" value="ECO:0007669"/>
    <property type="project" value="TreeGrafter"/>
</dbReference>
<comment type="caution">
    <text evidence="4">The sequence shown here is derived from an EMBL/GenBank/DDBJ whole genome shotgun (WGS) entry which is preliminary data.</text>
</comment>
<dbReference type="AlphaFoldDB" id="A0A844QIK0"/>
<keyword evidence="1 2" id="KW-0560">Oxidoreductase</keyword>
<keyword evidence="2" id="KW-0486">Methionine biosynthesis</keyword>
<dbReference type="EC" id="3.5.4.9" evidence="2"/>
<feature type="binding site" evidence="2">
    <location>
        <position position="229"/>
    </location>
    <ligand>
        <name>NADP(+)</name>
        <dbReference type="ChEBI" id="CHEBI:58349"/>
    </ligand>
</feature>
<dbReference type="GO" id="GO:0000105">
    <property type="term" value="P:L-histidine biosynthetic process"/>
    <property type="evidence" value="ECO:0007669"/>
    <property type="project" value="UniProtKB-KW"/>
</dbReference>
<dbReference type="InterPro" id="IPR000672">
    <property type="entry name" value="THF_DH/CycHdrlase"/>
</dbReference>
<evidence type="ECO:0000259" key="3">
    <source>
        <dbReference type="Pfam" id="PF02882"/>
    </source>
</evidence>
<keyword evidence="2" id="KW-0511">Multifunctional enzyme</keyword>
<name>A0A844QIK0_9HYPH</name>
<feature type="binding site" evidence="2">
    <location>
        <begin position="163"/>
        <end position="165"/>
    </location>
    <ligand>
        <name>NADP(+)</name>
        <dbReference type="ChEBI" id="CHEBI:58349"/>
    </ligand>
</feature>
<protein>
    <recommendedName>
        <fullName evidence="2">Bifunctional protein FolD</fullName>
    </recommendedName>
    <domain>
        <recommendedName>
            <fullName evidence="2">Methylenetetrahydrofolate dehydrogenase</fullName>
            <ecNumber evidence="2">1.5.1.5</ecNumber>
        </recommendedName>
    </domain>
    <domain>
        <recommendedName>
            <fullName evidence="2">Methenyltetrahydrofolate cyclohydrolase</fullName>
            <ecNumber evidence="2">3.5.4.9</ecNumber>
        </recommendedName>
    </domain>
</protein>
<dbReference type="EMBL" id="WPHG01000002">
    <property type="protein sequence ID" value="MVA97853.1"/>
    <property type="molecule type" value="Genomic_DNA"/>
</dbReference>
<dbReference type="Proteomes" id="UP000463224">
    <property type="component" value="Unassembled WGS sequence"/>
</dbReference>
<dbReference type="SUPFAM" id="SSF51735">
    <property type="entry name" value="NAD(P)-binding Rossmann-fold domains"/>
    <property type="match status" value="1"/>
</dbReference>
<dbReference type="GO" id="GO:0004488">
    <property type="term" value="F:methylenetetrahydrofolate dehydrogenase (NADP+) activity"/>
    <property type="evidence" value="ECO:0007669"/>
    <property type="project" value="UniProtKB-UniRule"/>
</dbReference>
<keyword evidence="2" id="KW-0658">Purine biosynthesis</keyword>
<proteinExistence type="inferred from homology"/>
<dbReference type="GO" id="GO:0035999">
    <property type="term" value="P:tetrahydrofolate interconversion"/>
    <property type="evidence" value="ECO:0007669"/>
    <property type="project" value="UniProtKB-UniRule"/>
</dbReference>
<dbReference type="RefSeq" id="WP_156712759.1">
    <property type="nucleotide sequence ID" value="NZ_WPHG01000002.1"/>
</dbReference>
<dbReference type="CDD" id="cd01080">
    <property type="entry name" value="NAD_bind_m-THF_DH_Cyclohyd"/>
    <property type="match status" value="1"/>
</dbReference>
<dbReference type="PANTHER" id="PTHR48099">
    <property type="entry name" value="C-1-TETRAHYDROFOLATE SYNTHASE, CYTOPLASMIC-RELATED"/>
    <property type="match status" value="1"/>
</dbReference>
<keyword evidence="2" id="KW-0368">Histidine biosynthesis</keyword>
<dbReference type="InterPro" id="IPR046346">
    <property type="entry name" value="Aminoacid_DH-like_N_sf"/>
</dbReference>
<dbReference type="SUPFAM" id="SSF53223">
    <property type="entry name" value="Aminoacid dehydrogenase-like, N-terminal domain"/>
    <property type="match status" value="1"/>
</dbReference>
<reference evidence="4 5" key="1">
    <citation type="submission" date="2019-12" db="EMBL/GenBank/DDBJ databases">
        <title>Nitratireductor arenosus sp. nov., Isolated from sea sand, Jeju island, South Korea.</title>
        <authorList>
            <person name="Kim W."/>
        </authorList>
    </citation>
    <scope>NUCLEOTIDE SEQUENCE [LARGE SCALE GENOMIC DNA]</scope>
    <source>
        <strain evidence="4 5">CAU 1489</strain>
    </source>
</reference>
<dbReference type="GO" id="GO:0006164">
    <property type="term" value="P:purine nucleotide biosynthetic process"/>
    <property type="evidence" value="ECO:0007669"/>
    <property type="project" value="UniProtKB-KW"/>
</dbReference>
<comment type="function">
    <text evidence="2">Catalyzes the oxidation of 5,10-methylenetetrahydrofolate to 5,10-methenyltetrahydrofolate and then the hydrolysis of 5,10-methenyltetrahydrofolate to 10-formyltetrahydrofolate.</text>
</comment>
<keyword evidence="2" id="KW-0028">Amino-acid biosynthesis</keyword>
<comment type="catalytic activity">
    <reaction evidence="2">
        <text>(6R)-5,10-methylene-5,6,7,8-tetrahydrofolate + NADP(+) = (6R)-5,10-methenyltetrahydrofolate + NADPH</text>
        <dbReference type="Rhea" id="RHEA:22812"/>
        <dbReference type="ChEBI" id="CHEBI:15636"/>
        <dbReference type="ChEBI" id="CHEBI:57455"/>
        <dbReference type="ChEBI" id="CHEBI:57783"/>
        <dbReference type="ChEBI" id="CHEBI:58349"/>
        <dbReference type="EC" id="1.5.1.5"/>
    </reaction>
</comment>
<comment type="caution">
    <text evidence="2">Lacks conserved residue(s) required for the propagation of feature annotation.</text>
</comment>
<sequence length="290" mass="29502">MAERKTRLFKGLDLAARINTESRTLAAGLDTPPVCLVLADRDNAGARAYCERQAATAAQAGIDMRIADYAGTANAIHAQIDAIAAAADIDAAAMLLPLPHGCEPVEAALRLGPEKDVDGLHPLNAGRLAIGLPARPPATAMACLLCAEEIFGALRGLDVAIVGASRIVGRPLATLLLDAEATVTLCHVATSDLAAHTRVADLVVTAAGVPGLIGAGHLKPGAVVLDVAVTATPDGLRGDVDLAAVDGHAGLVSHVPDGVGPVTTACLFRNIVEAALARRRAALQATRTAH</sequence>
<dbReference type="Pfam" id="PF02882">
    <property type="entry name" value="THF_DHG_CYH_C"/>
    <property type="match status" value="1"/>
</dbReference>
<evidence type="ECO:0000313" key="5">
    <source>
        <dbReference type="Proteomes" id="UP000463224"/>
    </source>
</evidence>
<evidence type="ECO:0000256" key="1">
    <source>
        <dbReference type="ARBA" id="ARBA00023002"/>
    </source>
</evidence>
<dbReference type="GO" id="GO:0009086">
    <property type="term" value="P:methionine biosynthetic process"/>
    <property type="evidence" value="ECO:0007669"/>
    <property type="project" value="UniProtKB-KW"/>
</dbReference>
<comment type="similarity">
    <text evidence="2">Belongs to the tetrahydrofolate dehydrogenase/cyclohydrolase family.</text>
</comment>
<evidence type="ECO:0000313" key="4">
    <source>
        <dbReference type="EMBL" id="MVA97853.1"/>
    </source>
</evidence>
<keyword evidence="5" id="KW-1185">Reference proteome</keyword>
<keyword evidence="2 4" id="KW-0378">Hydrolase</keyword>
<dbReference type="Gene3D" id="3.40.50.720">
    <property type="entry name" value="NAD(P)-binding Rossmann-like Domain"/>
    <property type="match status" value="1"/>
</dbReference>
<dbReference type="HAMAP" id="MF_01576">
    <property type="entry name" value="THF_DHG_CYH"/>
    <property type="match status" value="1"/>
</dbReference>
<dbReference type="EC" id="1.5.1.5" evidence="2"/>
<dbReference type="PRINTS" id="PR00085">
    <property type="entry name" value="THFDHDRGNASE"/>
</dbReference>
<comment type="subunit">
    <text evidence="2">Homodimer.</text>
</comment>
<comment type="pathway">
    <text evidence="2">One-carbon metabolism; tetrahydrofolate interconversion.</text>
</comment>
<dbReference type="InterPro" id="IPR036291">
    <property type="entry name" value="NAD(P)-bd_dom_sf"/>
</dbReference>